<dbReference type="RefSeq" id="WP_125060881.1">
    <property type="nucleotide sequence ID" value="NZ_RRCF01000003.1"/>
</dbReference>
<dbReference type="SUPFAM" id="SSF55961">
    <property type="entry name" value="Bet v1-like"/>
    <property type="match status" value="1"/>
</dbReference>
<accession>A0A3P3QGR4</accession>
<dbReference type="Gene3D" id="3.30.530.20">
    <property type="match status" value="1"/>
</dbReference>
<evidence type="ECO:0000313" key="2">
    <source>
        <dbReference type="Proteomes" id="UP000276260"/>
    </source>
</evidence>
<evidence type="ECO:0000313" key="1">
    <source>
        <dbReference type="EMBL" id="RRJ20225.1"/>
    </source>
</evidence>
<dbReference type="EMBL" id="RRCF01000003">
    <property type="protein sequence ID" value="RRJ20225.1"/>
    <property type="molecule type" value="Genomic_DNA"/>
</dbReference>
<organism evidence="1 2">
    <name type="scientific">Rheinheimera mesophila</name>
    <dbReference type="NCBI Taxonomy" id="1547515"/>
    <lineage>
        <taxon>Bacteria</taxon>
        <taxon>Pseudomonadati</taxon>
        <taxon>Pseudomonadota</taxon>
        <taxon>Gammaproteobacteria</taxon>
        <taxon>Chromatiales</taxon>
        <taxon>Chromatiaceae</taxon>
        <taxon>Rheinheimera</taxon>
    </lineage>
</organism>
<dbReference type="OrthoDB" id="9807923at2"/>
<sequence length="183" mass="20323">MKLIKILLIGFLLAVALLLLAALVLPSSYQVERSVSINQPKDQVFSYLVLLKNQDNFSVWMALDSNVKKTYQGEDGTVGFVSAWQSEKQEVGAGEQQITAIKAGERIEYELRFLQPFASVAQAYMQLEAAQADQTTVTWGFQGHMPYPMNLLLLVMDMEGLIGKDLQQGLDKLKLLLEQPAAG</sequence>
<dbReference type="Pfam" id="PF10604">
    <property type="entry name" value="Polyketide_cyc2"/>
    <property type="match status" value="1"/>
</dbReference>
<reference evidence="1 2" key="1">
    <citation type="submission" date="2018-11" db="EMBL/GenBank/DDBJ databases">
        <title>Draft genome analysis of Rheinheimera mesophila isolated from an industrial waste site.</title>
        <authorList>
            <person name="Yu Q."/>
            <person name="Qi Y."/>
            <person name="Zhang H."/>
            <person name="Lu Y."/>
            <person name="Pu J."/>
        </authorList>
    </citation>
    <scope>NUCLEOTIDE SEQUENCE [LARGE SCALE GENOMIC DNA]</scope>
    <source>
        <strain evidence="1 2">IITR13</strain>
    </source>
</reference>
<dbReference type="AlphaFoldDB" id="A0A3P3QGR4"/>
<dbReference type="Proteomes" id="UP000276260">
    <property type="component" value="Unassembled WGS sequence"/>
</dbReference>
<dbReference type="InterPro" id="IPR023393">
    <property type="entry name" value="START-like_dom_sf"/>
</dbReference>
<dbReference type="CDD" id="cd07818">
    <property type="entry name" value="SRPBCC_1"/>
    <property type="match status" value="1"/>
</dbReference>
<protein>
    <submittedName>
        <fullName evidence="1">Polyketide cyclase</fullName>
    </submittedName>
</protein>
<comment type="caution">
    <text evidence="1">The sequence shown here is derived from an EMBL/GenBank/DDBJ whole genome shotgun (WGS) entry which is preliminary data.</text>
</comment>
<gene>
    <name evidence="1" type="ORF">EIK76_11915</name>
</gene>
<keyword evidence="2" id="KW-1185">Reference proteome</keyword>
<proteinExistence type="predicted"/>
<name>A0A3P3QGR4_9GAMM</name>
<dbReference type="InterPro" id="IPR019587">
    <property type="entry name" value="Polyketide_cyclase/dehydratase"/>
</dbReference>